<dbReference type="InterPro" id="IPR028939">
    <property type="entry name" value="P5C_Rdtase_cat_N"/>
</dbReference>
<dbReference type="Gene3D" id="3.40.50.720">
    <property type="entry name" value="NAD(P)-binding Rossmann-like Domain"/>
    <property type="match status" value="1"/>
</dbReference>
<dbReference type="UniPathway" id="UPA00098">
    <property type="reaction ID" value="UER00361"/>
</dbReference>
<organism evidence="9">
    <name type="scientific">Ignisphaera aggregans</name>
    <dbReference type="NCBI Taxonomy" id="334771"/>
    <lineage>
        <taxon>Archaea</taxon>
        <taxon>Thermoproteota</taxon>
        <taxon>Thermoprotei</taxon>
        <taxon>Desulfurococcales</taxon>
        <taxon>Desulfurococcaceae</taxon>
        <taxon>Ignisphaera</taxon>
    </lineage>
</organism>
<gene>
    <name evidence="4" type="primary">proC</name>
    <name evidence="9" type="ORF">ENU08_01990</name>
    <name evidence="8" type="ORF">ENU41_02320</name>
</gene>
<comment type="catalytic activity">
    <reaction evidence="4">
        <text>L-proline + NAD(+) = (S)-1-pyrroline-5-carboxylate + NADH + 2 H(+)</text>
        <dbReference type="Rhea" id="RHEA:14105"/>
        <dbReference type="ChEBI" id="CHEBI:15378"/>
        <dbReference type="ChEBI" id="CHEBI:17388"/>
        <dbReference type="ChEBI" id="CHEBI:57540"/>
        <dbReference type="ChEBI" id="CHEBI:57945"/>
        <dbReference type="ChEBI" id="CHEBI:60039"/>
        <dbReference type="EC" id="1.5.1.2"/>
    </reaction>
</comment>
<feature type="domain" description="Pyrroline-5-carboxylate reductase catalytic N-terminal" evidence="6">
    <location>
        <begin position="3"/>
        <end position="94"/>
    </location>
</feature>
<dbReference type="InterPro" id="IPR036291">
    <property type="entry name" value="NAD(P)-bd_dom_sf"/>
</dbReference>
<evidence type="ECO:0000256" key="5">
    <source>
        <dbReference type="PIRSR" id="PIRSR000193-1"/>
    </source>
</evidence>
<dbReference type="AlphaFoldDB" id="A0A7C4JJP2"/>
<comment type="caution">
    <text evidence="9">The sequence shown here is derived from an EMBL/GenBank/DDBJ whole genome shotgun (WGS) entry which is preliminary data.</text>
</comment>
<evidence type="ECO:0000256" key="2">
    <source>
        <dbReference type="ARBA" id="ARBA00022857"/>
    </source>
</evidence>
<dbReference type="EMBL" id="DTBD01000013">
    <property type="protein sequence ID" value="HGQ63999.1"/>
    <property type="molecule type" value="Genomic_DNA"/>
</dbReference>
<evidence type="ECO:0000256" key="1">
    <source>
        <dbReference type="ARBA" id="ARBA00005525"/>
    </source>
</evidence>
<comment type="subcellular location">
    <subcellularLocation>
        <location evidence="4">Cytoplasm</location>
    </subcellularLocation>
</comment>
<proteinExistence type="inferred from homology"/>
<evidence type="ECO:0000259" key="6">
    <source>
        <dbReference type="Pfam" id="PF03807"/>
    </source>
</evidence>
<evidence type="ECO:0000256" key="4">
    <source>
        <dbReference type="HAMAP-Rule" id="MF_01925"/>
    </source>
</evidence>
<dbReference type="Pfam" id="PF03807">
    <property type="entry name" value="F420_oxidored"/>
    <property type="match status" value="1"/>
</dbReference>
<dbReference type="Pfam" id="PF14748">
    <property type="entry name" value="P5CR_dimer"/>
    <property type="match status" value="1"/>
</dbReference>
<accession>A0A7C4JJP2</accession>
<keyword evidence="4" id="KW-0963">Cytoplasm</keyword>
<protein>
    <recommendedName>
        <fullName evidence="4">Pyrroline-5-carboxylate reductase</fullName>
        <shortName evidence="4">P5C reductase</shortName>
        <shortName evidence="4">P5CR</shortName>
        <ecNumber evidence="4">1.5.1.2</ecNumber>
    </recommendedName>
    <alternativeName>
        <fullName evidence="4">PCA reductase</fullName>
    </alternativeName>
</protein>
<reference evidence="9" key="1">
    <citation type="journal article" date="2020" name="mSystems">
        <title>Genome- and Community-Level Interaction Insights into Carbon Utilization and Element Cycling Functions of Hydrothermarchaeota in Hydrothermal Sediment.</title>
        <authorList>
            <person name="Zhou Z."/>
            <person name="Liu Y."/>
            <person name="Xu W."/>
            <person name="Pan J."/>
            <person name="Luo Z.H."/>
            <person name="Li M."/>
        </authorList>
    </citation>
    <scope>NUCLEOTIDE SEQUENCE [LARGE SCALE GENOMIC DNA]</scope>
    <source>
        <strain evidence="9">SpSt-637</strain>
        <strain evidence="8">SpSt-667</strain>
    </source>
</reference>
<dbReference type="GO" id="GO:0005737">
    <property type="term" value="C:cytoplasm"/>
    <property type="evidence" value="ECO:0007669"/>
    <property type="project" value="UniProtKB-SubCell"/>
</dbReference>
<dbReference type="SUPFAM" id="SSF51735">
    <property type="entry name" value="NAD(P)-binding Rossmann-fold domains"/>
    <property type="match status" value="1"/>
</dbReference>
<dbReference type="InterPro" id="IPR000304">
    <property type="entry name" value="Pyrroline-COOH_reductase"/>
</dbReference>
<dbReference type="PANTHER" id="PTHR11645:SF0">
    <property type="entry name" value="PYRROLINE-5-CARBOXYLATE REDUCTASE 3"/>
    <property type="match status" value="1"/>
</dbReference>
<evidence type="ECO:0000313" key="9">
    <source>
        <dbReference type="EMBL" id="HGQ63999.1"/>
    </source>
</evidence>
<dbReference type="InterPro" id="IPR029036">
    <property type="entry name" value="P5CR_dimer"/>
</dbReference>
<dbReference type="SUPFAM" id="SSF48179">
    <property type="entry name" value="6-phosphogluconate dehydrogenase C-terminal domain-like"/>
    <property type="match status" value="1"/>
</dbReference>
<dbReference type="PANTHER" id="PTHR11645">
    <property type="entry name" value="PYRROLINE-5-CARBOXYLATE REDUCTASE"/>
    <property type="match status" value="1"/>
</dbReference>
<dbReference type="EC" id="1.5.1.2" evidence="4"/>
<comment type="catalytic activity">
    <reaction evidence="4">
        <text>L-proline + NADP(+) = (S)-1-pyrroline-5-carboxylate + NADPH + 2 H(+)</text>
        <dbReference type="Rhea" id="RHEA:14109"/>
        <dbReference type="ChEBI" id="CHEBI:15378"/>
        <dbReference type="ChEBI" id="CHEBI:17388"/>
        <dbReference type="ChEBI" id="CHEBI:57783"/>
        <dbReference type="ChEBI" id="CHEBI:58349"/>
        <dbReference type="ChEBI" id="CHEBI:60039"/>
        <dbReference type="EC" id="1.5.1.2"/>
    </reaction>
</comment>
<sequence length="264" mass="28708">MVIGVIGVGRLGLALVKGLVGGGIDPKDINVYDISDEALKRVEPLGVSLRRSIKDLVDASEIIIVSVKPLDALDVVKAVAPILSKDKILVSVAAFIPLQAIESNVKDKRVYRAMPNIAVEVNKGFTALTPPEKRCTEVENLFKVLGEVVWVKEDLLDLMTLISASTPAIVAELIDAFILVTLKAGVPYDLARRAAASVFQGIGKLAELKDVSAIRDSIITPRGSTIILVEKLYTYEVKGRLIKALSDAVEEYLEKLEKFRKEFS</sequence>
<evidence type="ECO:0000313" key="8">
    <source>
        <dbReference type="EMBL" id="HGQ35499.1"/>
    </source>
</evidence>
<dbReference type="Gene3D" id="1.10.3730.10">
    <property type="entry name" value="ProC C-terminal domain-like"/>
    <property type="match status" value="1"/>
</dbReference>
<dbReference type="GO" id="GO:0055129">
    <property type="term" value="P:L-proline biosynthetic process"/>
    <property type="evidence" value="ECO:0007669"/>
    <property type="project" value="UniProtKB-UniRule"/>
</dbReference>
<name>A0A7C4JJP2_9CREN</name>
<dbReference type="EMBL" id="DTCK01000013">
    <property type="protein sequence ID" value="HGQ35499.1"/>
    <property type="molecule type" value="Genomic_DNA"/>
</dbReference>
<dbReference type="PIRSF" id="PIRSF000193">
    <property type="entry name" value="Pyrrol-5-carb_rd"/>
    <property type="match status" value="1"/>
</dbReference>
<keyword evidence="2 4" id="KW-0521">NADP</keyword>
<keyword evidence="4" id="KW-0028">Amino-acid biosynthesis</keyword>
<evidence type="ECO:0000259" key="7">
    <source>
        <dbReference type="Pfam" id="PF14748"/>
    </source>
</evidence>
<comment type="function">
    <text evidence="4">Catalyzes the reduction of 1-pyrroline-5-carboxylate (PCA) to L-proline.</text>
</comment>
<feature type="domain" description="Pyrroline-5-carboxylate reductase dimerisation" evidence="7">
    <location>
        <begin position="153"/>
        <end position="252"/>
    </location>
</feature>
<dbReference type="HAMAP" id="MF_01925">
    <property type="entry name" value="P5C_reductase"/>
    <property type="match status" value="1"/>
</dbReference>
<comment type="pathway">
    <text evidence="4">Amino-acid biosynthesis; L-proline biosynthesis; L-proline from L-glutamate 5-semialdehyde: step 1/1.</text>
</comment>
<keyword evidence="3 4" id="KW-0560">Oxidoreductase</keyword>
<keyword evidence="4" id="KW-0641">Proline biosynthesis</keyword>
<dbReference type="GO" id="GO:0004735">
    <property type="term" value="F:pyrroline-5-carboxylate reductase activity"/>
    <property type="evidence" value="ECO:0007669"/>
    <property type="project" value="UniProtKB-UniRule"/>
</dbReference>
<feature type="binding site" evidence="5">
    <location>
        <begin position="6"/>
        <end position="11"/>
    </location>
    <ligand>
        <name>NADP(+)</name>
        <dbReference type="ChEBI" id="CHEBI:58349"/>
    </ligand>
</feature>
<dbReference type="InterPro" id="IPR008927">
    <property type="entry name" value="6-PGluconate_DH-like_C_sf"/>
</dbReference>
<evidence type="ECO:0000256" key="3">
    <source>
        <dbReference type="ARBA" id="ARBA00023002"/>
    </source>
</evidence>
<comment type="similarity">
    <text evidence="1 4">Belongs to the pyrroline-5-carboxylate reductase family.</text>
</comment>